<name>A0A813FGT6_POLGL</name>
<evidence type="ECO:0000313" key="2">
    <source>
        <dbReference type="Proteomes" id="UP000654075"/>
    </source>
</evidence>
<proteinExistence type="predicted"/>
<dbReference type="AlphaFoldDB" id="A0A813FGT6"/>
<dbReference type="EMBL" id="CAJNNV010025067">
    <property type="protein sequence ID" value="CAE8612001.1"/>
    <property type="molecule type" value="Genomic_DNA"/>
</dbReference>
<evidence type="ECO:0000313" key="1">
    <source>
        <dbReference type="EMBL" id="CAE8612001.1"/>
    </source>
</evidence>
<dbReference type="Proteomes" id="UP000654075">
    <property type="component" value="Unassembled WGS sequence"/>
</dbReference>
<organism evidence="1 2">
    <name type="scientific">Polarella glacialis</name>
    <name type="common">Dinoflagellate</name>
    <dbReference type="NCBI Taxonomy" id="89957"/>
    <lineage>
        <taxon>Eukaryota</taxon>
        <taxon>Sar</taxon>
        <taxon>Alveolata</taxon>
        <taxon>Dinophyceae</taxon>
        <taxon>Suessiales</taxon>
        <taxon>Suessiaceae</taxon>
        <taxon>Polarella</taxon>
    </lineage>
</organism>
<sequence length="364" mass="38000">MGCAASSCEHQEVSSVSADNRSDLEGTDDAPRLIVTDGISIGNITSEKPECTTESLLGHSPLQSKDASDERAACTAEALQIFGGDDSVWETDSTLEKTISLVQLNGIRIFGGGFSEDSDPLGMVESLGDSGSASASTVGSAGGVGLQGVGDTAPSGDAAAIVGVGGQLGQIRASRMLEKEQAAEATLVKFGPSIGNIGTDIQRRLFQATLGSPPDGPVCPVVERCLLNLDERPYSSAAAESNTLGIPANTFARKVILCGSGLLESSSLLWGSFCATLADRIVMKGWEPLLFVKEARYDETPSKIRVQDKSKSITSVTGAVGQSTSELNRETKTAKVLQSEIHIGALVKDPVSEEYMFFLAIFSA</sequence>
<protein>
    <submittedName>
        <fullName evidence="1">Uncharacterized protein</fullName>
    </submittedName>
</protein>
<keyword evidence="2" id="KW-1185">Reference proteome</keyword>
<accession>A0A813FGT6</accession>
<comment type="caution">
    <text evidence="1">The sequence shown here is derived from an EMBL/GenBank/DDBJ whole genome shotgun (WGS) entry which is preliminary data.</text>
</comment>
<gene>
    <name evidence="1" type="ORF">PGLA1383_LOCUS29801</name>
</gene>
<reference evidence="1" key="1">
    <citation type="submission" date="2021-02" db="EMBL/GenBank/DDBJ databases">
        <authorList>
            <person name="Dougan E. K."/>
            <person name="Rhodes N."/>
            <person name="Thang M."/>
            <person name="Chan C."/>
        </authorList>
    </citation>
    <scope>NUCLEOTIDE SEQUENCE</scope>
</reference>